<proteinExistence type="predicted"/>
<keyword evidence="2" id="KW-1185">Reference proteome</keyword>
<name>A0ABS5XSI2_9MICO</name>
<reference evidence="1 2" key="1">
    <citation type="submission" date="2021-03" db="EMBL/GenBank/DDBJ databases">
        <title>Microbacterium pauli sp. nov., isolated from microfiltered milk.</title>
        <authorList>
            <person name="Bellassi P."/>
            <person name="Fontana A."/>
            <person name="Callegari M.L."/>
            <person name="Lorenzo M."/>
            <person name="Cappa F."/>
        </authorList>
    </citation>
    <scope>NUCLEOTIDE SEQUENCE [LARGE SCALE GENOMIC DNA]</scope>
    <source>
        <strain evidence="1 2">DSM 18909</strain>
    </source>
</reference>
<sequence length="156" mass="17219">MSSLAAAAEGESLAEAGERIRSAAPIRGDRATDEDCRIRRALIDEALAVRGIHPGAHEWHTAQFVDGHVAGVWANSVEEAELDLTVWWGVQCHWVTVDPHCLLFHEYFPKGKRSAAEADRRFPLAPPRTLRDRFAPAESLLDAIWSPPASTASFVR</sequence>
<evidence type="ECO:0000313" key="2">
    <source>
        <dbReference type="Proteomes" id="UP000740605"/>
    </source>
</evidence>
<dbReference type="Proteomes" id="UP000740605">
    <property type="component" value="Unassembled WGS sequence"/>
</dbReference>
<dbReference type="EMBL" id="JAFLHG010000004">
    <property type="protein sequence ID" value="MBT8797485.1"/>
    <property type="molecule type" value="Genomic_DNA"/>
</dbReference>
<dbReference type="RefSeq" id="WP_215486747.1">
    <property type="nucleotide sequence ID" value="NZ_BAAAPJ010000002.1"/>
</dbReference>
<protein>
    <submittedName>
        <fullName evidence="1">Uncharacterized protein</fullName>
    </submittedName>
</protein>
<organism evidence="1 2">
    <name type="scientific">Microbacterium flavum</name>
    <dbReference type="NCBI Taxonomy" id="415216"/>
    <lineage>
        <taxon>Bacteria</taxon>
        <taxon>Bacillati</taxon>
        <taxon>Actinomycetota</taxon>
        <taxon>Actinomycetes</taxon>
        <taxon>Micrococcales</taxon>
        <taxon>Microbacteriaceae</taxon>
        <taxon>Microbacterium</taxon>
    </lineage>
</organism>
<evidence type="ECO:0000313" key="1">
    <source>
        <dbReference type="EMBL" id="MBT8797485.1"/>
    </source>
</evidence>
<comment type="caution">
    <text evidence="1">The sequence shown here is derived from an EMBL/GenBank/DDBJ whole genome shotgun (WGS) entry which is preliminary data.</text>
</comment>
<accession>A0ABS5XSI2</accession>
<gene>
    <name evidence="1" type="ORF">J0P97_05305</name>
</gene>